<reference evidence="2" key="1">
    <citation type="submission" date="2023-10" db="EMBL/GenBank/DDBJ databases">
        <title>Genome assembly of Pristionchus species.</title>
        <authorList>
            <person name="Yoshida K."/>
            <person name="Sommer R.J."/>
        </authorList>
    </citation>
    <scope>NUCLEOTIDE SEQUENCE</scope>
    <source>
        <strain evidence="2">RS0144</strain>
    </source>
</reference>
<comment type="caution">
    <text evidence="2">The sequence shown here is derived from an EMBL/GenBank/DDBJ whole genome shotgun (WGS) entry which is preliminary data.</text>
</comment>
<dbReference type="Gene3D" id="3.30.420.10">
    <property type="entry name" value="Ribonuclease H-like superfamily/Ribonuclease H"/>
    <property type="match status" value="1"/>
</dbReference>
<dbReference type="Proteomes" id="UP001432027">
    <property type="component" value="Unassembled WGS sequence"/>
</dbReference>
<feature type="region of interest" description="Disordered" evidence="1">
    <location>
        <begin position="232"/>
        <end position="257"/>
    </location>
</feature>
<dbReference type="EMBL" id="BTSX01000004">
    <property type="protein sequence ID" value="GMS93567.1"/>
    <property type="molecule type" value="Genomic_DNA"/>
</dbReference>
<name>A0AAV5TDC7_9BILA</name>
<evidence type="ECO:0000313" key="3">
    <source>
        <dbReference type="Proteomes" id="UP001432027"/>
    </source>
</evidence>
<organism evidence="2 3">
    <name type="scientific">Pristionchus entomophagus</name>
    <dbReference type="NCBI Taxonomy" id="358040"/>
    <lineage>
        <taxon>Eukaryota</taxon>
        <taxon>Metazoa</taxon>
        <taxon>Ecdysozoa</taxon>
        <taxon>Nematoda</taxon>
        <taxon>Chromadorea</taxon>
        <taxon>Rhabditida</taxon>
        <taxon>Rhabditina</taxon>
        <taxon>Diplogasteromorpha</taxon>
        <taxon>Diplogasteroidea</taxon>
        <taxon>Neodiplogasteridae</taxon>
        <taxon>Pristionchus</taxon>
    </lineage>
</organism>
<feature type="non-terminal residue" evidence="2">
    <location>
        <position position="1"/>
    </location>
</feature>
<dbReference type="GO" id="GO:0003676">
    <property type="term" value="F:nucleic acid binding"/>
    <property type="evidence" value="ECO:0007669"/>
    <property type="project" value="InterPro"/>
</dbReference>
<dbReference type="AlphaFoldDB" id="A0AAV5TDC7"/>
<evidence type="ECO:0008006" key="4">
    <source>
        <dbReference type="Google" id="ProtNLM"/>
    </source>
</evidence>
<gene>
    <name evidence="2" type="ORF">PENTCL1PPCAC_15742</name>
</gene>
<sequence length="257" mass="30100">QNPDKSWEDYLVGWQDEGISFAEMSRRCKAMGHDCSPSSIKTVLDLPLVIEKAPYAPRPETIPPEVYPALRQFVCDLYMEDDEITMSRVLQNIEEKFDLQITEYPVDRIRKEAGFVNLTVRYGHSVRLDNRQLRVDWCKKKIEEGCTFRHHVFTDESMIQLDPNSRKVWVMSTAREVRIKSAFKHPQKVLIWGGISWKGVTNLVVFHECCRVDSIEYCRILRDGYIQWESDTHSSETNHSSCKTMPRVMQRRQPNNS</sequence>
<dbReference type="InterPro" id="IPR052338">
    <property type="entry name" value="Transposase_5"/>
</dbReference>
<proteinExistence type="predicted"/>
<protein>
    <recommendedName>
        <fullName evidence="4">Transposase Tc1-like domain-containing protein</fullName>
    </recommendedName>
</protein>
<evidence type="ECO:0000313" key="2">
    <source>
        <dbReference type="EMBL" id="GMS93567.1"/>
    </source>
</evidence>
<dbReference type="InterPro" id="IPR036397">
    <property type="entry name" value="RNaseH_sf"/>
</dbReference>
<dbReference type="PANTHER" id="PTHR23022">
    <property type="entry name" value="TRANSPOSABLE ELEMENT-RELATED"/>
    <property type="match status" value="1"/>
</dbReference>
<accession>A0AAV5TDC7</accession>
<keyword evidence="3" id="KW-1185">Reference proteome</keyword>
<dbReference type="PANTHER" id="PTHR23022:SF135">
    <property type="entry name" value="SI:DKEY-77F5.3"/>
    <property type="match status" value="1"/>
</dbReference>
<evidence type="ECO:0000256" key="1">
    <source>
        <dbReference type="SAM" id="MobiDB-lite"/>
    </source>
</evidence>